<dbReference type="HOGENOM" id="CLU_007383_12_2_1"/>
<gene>
    <name evidence="1" type="ORF">A1O9_08759</name>
</gene>
<comment type="caution">
    <text evidence="1">The sequence shown here is derived from an EMBL/GenBank/DDBJ whole genome shotgun (WGS) entry which is preliminary data.</text>
</comment>
<dbReference type="EMBL" id="AMGV01000008">
    <property type="protein sequence ID" value="KEF55106.1"/>
    <property type="molecule type" value="Genomic_DNA"/>
</dbReference>
<keyword evidence="2" id="KW-1185">Reference proteome</keyword>
<evidence type="ECO:0000313" key="1">
    <source>
        <dbReference type="EMBL" id="KEF55106.1"/>
    </source>
</evidence>
<dbReference type="PANTHER" id="PTHR48079:SF6">
    <property type="entry name" value="NAD(P)-BINDING DOMAIN-CONTAINING PROTEIN-RELATED"/>
    <property type="match status" value="1"/>
</dbReference>
<evidence type="ECO:0000313" key="2">
    <source>
        <dbReference type="Proteomes" id="UP000027920"/>
    </source>
</evidence>
<dbReference type="STRING" id="1182545.A0A072P5H2"/>
<dbReference type="InterPro" id="IPR036291">
    <property type="entry name" value="NAD(P)-bd_dom_sf"/>
</dbReference>
<name>A0A072P5H2_9EURO</name>
<dbReference type="PANTHER" id="PTHR48079">
    <property type="entry name" value="PROTEIN YEEZ"/>
    <property type="match status" value="1"/>
</dbReference>
<accession>A0A072P5H2</accession>
<dbReference type="RefSeq" id="XP_013257696.1">
    <property type="nucleotide sequence ID" value="XM_013402242.1"/>
</dbReference>
<dbReference type="VEuPathDB" id="FungiDB:A1O9_08759"/>
<dbReference type="GO" id="GO:0004029">
    <property type="term" value="F:aldehyde dehydrogenase (NAD+) activity"/>
    <property type="evidence" value="ECO:0007669"/>
    <property type="project" value="TreeGrafter"/>
</dbReference>
<evidence type="ECO:0008006" key="3">
    <source>
        <dbReference type="Google" id="ProtNLM"/>
    </source>
</evidence>
<organism evidence="1 2">
    <name type="scientific">Exophiala aquamarina CBS 119918</name>
    <dbReference type="NCBI Taxonomy" id="1182545"/>
    <lineage>
        <taxon>Eukaryota</taxon>
        <taxon>Fungi</taxon>
        <taxon>Dikarya</taxon>
        <taxon>Ascomycota</taxon>
        <taxon>Pezizomycotina</taxon>
        <taxon>Eurotiomycetes</taxon>
        <taxon>Chaetothyriomycetidae</taxon>
        <taxon>Chaetothyriales</taxon>
        <taxon>Herpotrichiellaceae</taxon>
        <taxon>Exophiala</taxon>
    </lineage>
</organism>
<proteinExistence type="predicted"/>
<dbReference type="AlphaFoldDB" id="A0A072P5H2"/>
<sequence length="344" mass="37146">MPSVLLFGATGLIGGMFTEHEHTTGANLRLKARLAPALKKAHPNWPLTVFYRNKSVDEYFTQTVRADRIVHGDFSQKDLVSSLSKDHDIVINAASSFDGDFIDTIISGMEKRPESSQGTLVHLSGTGNFIDLGTTGNFNPKSKVWNDNNEEDIRAINRSMFNGPTDTPILEAGQRGKIITYIVCLAVTYGQNVLGSSANLGVAYTILTGLAKGLGFVPYIGEGTAVVSTVHVEDAIPFIQKIVGVAGTEQPMGDAYSRYYILHGERLNWRDLGNALAPILYAKGLVSSPEPRAVSIGEAGEGEAKHLIAGNMLVQGDRAVQLGFKPKQPSMIVSMKKDLGSHDF</sequence>
<dbReference type="Proteomes" id="UP000027920">
    <property type="component" value="Unassembled WGS sequence"/>
</dbReference>
<dbReference type="SUPFAM" id="SSF51735">
    <property type="entry name" value="NAD(P)-binding Rossmann-fold domains"/>
    <property type="match status" value="1"/>
</dbReference>
<dbReference type="GeneID" id="25283670"/>
<dbReference type="Gene3D" id="3.40.50.720">
    <property type="entry name" value="NAD(P)-binding Rossmann-like Domain"/>
    <property type="match status" value="2"/>
</dbReference>
<dbReference type="GO" id="GO:0005737">
    <property type="term" value="C:cytoplasm"/>
    <property type="evidence" value="ECO:0007669"/>
    <property type="project" value="TreeGrafter"/>
</dbReference>
<reference evidence="1 2" key="1">
    <citation type="submission" date="2013-03" db="EMBL/GenBank/DDBJ databases">
        <title>The Genome Sequence of Exophiala aquamarina CBS 119918.</title>
        <authorList>
            <consortium name="The Broad Institute Genomics Platform"/>
            <person name="Cuomo C."/>
            <person name="de Hoog S."/>
            <person name="Gorbushina A."/>
            <person name="Walker B."/>
            <person name="Young S.K."/>
            <person name="Zeng Q."/>
            <person name="Gargeya S."/>
            <person name="Fitzgerald M."/>
            <person name="Haas B."/>
            <person name="Abouelleil A."/>
            <person name="Allen A.W."/>
            <person name="Alvarado L."/>
            <person name="Arachchi H.M."/>
            <person name="Berlin A.M."/>
            <person name="Chapman S.B."/>
            <person name="Gainer-Dewar J."/>
            <person name="Goldberg J."/>
            <person name="Griggs A."/>
            <person name="Gujja S."/>
            <person name="Hansen M."/>
            <person name="Howarth C."/>
            <person name="Imamovic A."/>
            <person name="Ireland A."/>
            <person name="Larimer J."/>
            <person name="McCowan C."/>
            <person name="Murphy C."/>
            <person name="Pearson M."/>
            <person name="Poon T.W."/>
            <person name="Priest M."/>
            <person name="Roberts A."/>
            <person name="Saif S."/>
            <person name="Shea T."/>
            <person name="Sisk P."/>
            <person name="Sykes S."/>
            <person name="Wortman J."/>
            <person name="Nusbaum C."/>
            <person name="Birren B."/>
        </authorList>
    </citation>
    <scope>NUCLEOTIDE SEQUENCE [LARGE SCALE GENOMIC DNA]</scope>
    <source>
        <strain evidence="1 2">CBS 119918</strain>
    </source>
</reference>
<protein>
    <recommendedName>
        <fullName evidence="3">NAD(P)-binding domain-containing protein</fullName>
    </recommendedName>
</protein>
<dbReference type="InterPro" id="IPR051783">
    <property type="entry name" value="NAD(P)-dependent_oxidoreduct"/>
</dbReference>
<dbReference type="OrthoDB" id="10262413at2759"/>